<evidence type="ECO:0000256" key="2">
    <source>
        <dbReference type="ARBA" id="ARBA00007577"/>
    </source>
</evidence>
<evidence type="ECO:0000256" key="4">
    <source>
        <dbReference type="ARBA" id="ARBA00022692"/>
    </source>
</evidence>
<keyword evidence="4 9" id="KW-0812">Transmembrane</keyword>
<keyword evidence="8" id="KW-0325">Glycoprotein</keyword>
<accession>A0A6L2M4P1</accession>
<dbReference type="GO" id="GO:0005524">
    <property type="term" value="F:ATP binding"/>
    <property type="evidence" value="ECO:0007669"/>
    <property type="project" value="InterPro"/>
</dbReference>
<dbReference type="InterPro" id="IPR039421">
    <property type="entry name" value="Type_1_exporter"/>
</dbReference>
<comment type="similarity">
    <text evidence="2">Belongs to the ABC transporter superfamily. ABCB family. Multidrug resistance exporter (TC 3.A.1.201) subfamily.</text>
</comment>
<evidence type="ECO:0000313" key="11">
    <source>
        <dbReference type="EMBL" id="GEU68948.1"/>
    </source>
</evidence>
<keyword evidence="3" id="KW-0813">Transport</keyword>
<keyword evidence="6 9" id="KW-1133">Transmembrane helix</keyword>
<keyword evidence="5" id="KW-0677">Repeat</keyword>
<evidence type="ECO:0000256" key="9">
    <source>
        <dbReference type="SAM" id="Phobius"/>
    </source>
</evidence>
<dbReference type="EMBL" id="BKCJ010005845">
    <property type="protein sequence ID" value="GEU68948.1"/>
    <property type="molecule type" value="Genomic_DNA"/>
</dbReference>
<dbReference type="Pfam" id="PF00664">
    <property type="entry name" value="ABC_membrane"/>
    <property type="match status" value="1"/>
</dbReference>
<dbReference type="GO" id="GO:0090374">
    <property type="term" value="P:oligopeptide export from mitochondrion"/>
    <property type="evidence" value="ECO:0007669"/>
    <property type="project" value="TreeGrafter"/>
</dbReference>
<dbReference type="PANTHER" id="PTHR43394">
    <property type="entry name" value="ATP-DEPENDENT PERMEASE MDL1, MITOCHONDRIAL"/>
    <property type="match status" value="1"/>
</dbReference>
<dbReference type="Gene3D" id="1.20.1560.10">
    <property type="entry name" value="ABC transporter type 1, transmembrane domain"/>
    <property type="match status" value="1"/>
</dbReference>
<gene>
    <name evidence="11" type="ORF">Tci_040926</name>
</gene>
<name>A0A6L2M4P1_TANCI</name>
<reference evidence="11" key="1">
    <citation type="journal article" date="2019" name="Sci. Rep.">
        <title>Draft genome of Tanacetum cinerariifolium, the natural source of mosquito coil.</title>
        <authorList>
            <person name="Yamashiro T."/>
            <person name="Shiraishi A."/>
            <person name="Satake H."/>
            <person name="Nakayama K."/>
        </authorList>
    </citation>
    <scope>NUCLEOTIDE SEQUENCE</scope>
</reference>
<keyword evidence="7 9" id="KW-0472">Membrane</keyword>
<organism evidence="11">
    <name type="scientific">Tanacetum cinerariifolium</name>
    <name type="common">Dalmatian daisy</name>
    <name type="synonym">Chrysanthemum cinerariifolium</name>
    <dbReference type="NCBI Taxonomy" id="118510"/>
    <lineage>
        <taxon>Eukaryota</taxon>
        <taxon>Viridiplantae</taxon>
        <taxon>Streptophyta</taxon>
        <taxon>Embryophyta</taxon>
        <taxon>Tracheophyta</taxon>
        <taxon>Spermatophyta</taxon>
        <taxon>Magnoliopsida</taxon>
        <taxon>eudicotyledons</taxon>
        <taxon>Gunneridae</taxon>
        <taxon>Pentapetalae</taxon>
        <taxon>asterids</taxon>
        <taxon>campanulids</taxon>
        <taxon>Asterales</taxon>
        <taxon>Asteraceae</taxon>
        <taxon>Asteroideae</taxon>
        <taxon>Anthemideae</taxon>
        <taxon>Anthemidinae</taxon>
        <taxon>Tanacetum</taxon>
    </lineage>
</organism>
<protein>
    <submittedName>
        <fullName evidence="11">ABC transporter B family member 11-like</fullName>
    </submittedName>
</protein>
<comment type="caution">
    <text evidence="11">The sequence shown here is derived from an EMBL/GenBank/DDBJ whole genome shotgun (WGS) entry which is preliminary data.</text>
</comment>
<evidence type="ECO:0000256" key="1">
    <source>
        <dbReference type="ARBA" id="ARBA00004141"/>
    </source>
</evidence>
<evidence type="ECO:0000256" key="7">
    <source>
        <dbReference type="ARBA" id="ARBA00023136"/>
    </source>
</evidence>
<dbReference type="GO" id="GO:0005743">
    <property type="term" value="C:mitochondrial inner membrane"/>
    <property type="evidence" value="ECO:0007669"/>
    <property type="project" value="TreeGrafter"/>
</dbReference>
<proteinExistence type="inferred from homology"/>
<dbReference type="InterPro" id="IPR011527">
    <property type="entry name" value="ABC1_TM_dom"/>
</dbReference>
<evidence type="ECO:0000256" key="5">
    <source>
        <dbReference type="ARBA" id="ARBA00022737"/>
    </source>
</evidence>
<evidence type="ECO:0000256" key="6">
    <source>
        <dbReference type="ARBA" id="ARBA00022989"/>
    </source>
</evidence>
<evidence type="ECO:0000256" key="8">
    <source>
        <dbReference type="ARBA" id="ARBA00023180"/>
    </source>
</evidence>
<comment type="subcellular location">
    <subcellularLocation>
        <location evidence="1">Membrane</location>
        <topology evidence="1">Multi-pass membrane protein</topology>
    </subcellularLocation>
</comment>
<dbReference type="SUPFAM" id="SSF90123">
    <property type="entry name" value="ABC transporter transmembrane region"/>
    <property type="match status" value="1"/>
</dbReference>
<evidence type="ECO:0000256" key="3">
    <source>
        <dbReference type="ARBA" id="ARBA00022448"/>
    </source>
</evidence>
<dbReference type="PANTHER" id="PTHR43394:SF16">
    <property type="entry name" value="ABC TRANSPORTER B FAMILY MEMBER 4-LIKE ISOFORM X1"/>
    <property type="match status" value="1"/>
</dbReference>
<dbReference type="GO" id="GO:0015421">
    <property type="term" value="F:ABC-type oligopeptide transporter activity"/>
    <property type="evidence" value="ECO:0007669"/>
    <property type="project" value="TreeGrafter"/>
</dbReference>
<dbReference type="PROSITE" id="PS50929">
    <property type="entry name" value="ABC_TM1F"/>
    <property type="match status" value="1"/>
</dbReference>
<feature type="non-terminal residue" evidence="11">
    <location>
        <position position="1"/>
    </location>
</feature>
<feature type="domain" description="ABC transmembrane type-1" evidence="10">
    <location>
        <begin position="1"/>
        <end position="154"/>
    </location>
</feature>
<dbReference type="AlphaFoldDB" id="A0A6L2M4P1"/>
<dbReference type="InterPro" id="IPR036640">
    <property type="entry name" value="ABC1_TM_sf"/>
</dbReference>
<sequence length="154" mass="16482">VGTFIQLISSFFGGFVIAFSEGWLLSLVLLSAIPPTVISASIMTVMVTKLMSKSQSAYLVGAAVVEQTISSIKTVASFTGENQAIAKYIESLRKAYKAGVQEGFVMGLGNGMFTFCLFSCYSLAIWFGGKMIIENGYTGGQVINITMAILWSSL</sequence>
<feature type="transmembrane region" description="Helical" evidence="9">
    <location>
        <begin position="103"/>
        <end position="127"/>
    </location>
</feature>
<evidence type="ECO:0000259" key="10">
    <source>
        <dbReference type="PROSITE" id="PS50929"/>
    </source>
</evidence>